<accession>A0A136IXH7</accession>
<feature type="non-terminal residue" evidence="1">
    <location>
        <position position="140"/>
    </location>
</feature>
<evidence type="ECO:0000313" key="1">
    <source>
        <dbReference type="EMBL" id="KXJ89617.1"/>
    </source>
</evidence>
<dbReference type="OrthoDB" id="436852at2759"/>
<name>A0A136IXH7_9PEZI</name>
<protein>
    <submittedName>
        <fullName evidence="1">Uncharacterized protein</fullName>
    </submittedName>
</protein>
<dbReference type="STRING" id="196109.A0A136IXH7"/>
<dbReference type="EMBL" id="KQ964254">
    <property type="protein sequence ID" value="KXJ89617.1"/>
    <property type="molecule type" value="Genomic_DNA"/>
</dbReference>
<sequence length="140" mass="16644">MLVTGHNFAVWMHSVIAEQIRHTEQGANYNTSELFTDKIIEDLEKQKQQLKDRARALVLWQALTEKYGDEQTSESLRHVTCAPQQLHSSDEQSLVNWFFWWSLQNLDRHRRFMVIGSQPRRQGQWSLEFRIPNYPEDMLA</sequence>
<dbReference type="Proteomes" id="UP000070501">
    <property type="component" value="Unassembled WGS sequence"/>
</dbReference>
<dbReference type="AlphaFoldDB" id="A0A136IXH7"/>
<gene>
    <name evidence="1" type="ORF">Micbo1qcDRAFT_164895</name>
</gene>
<organism evidence="1 2">
    <name type="scientific">Microdochium bolleyi</name>
    <dbReference type="NCBI Taxonomy" id="196109"/>
    <lineage>
        <taxon>Eukaryota</taxon>
        <taxon>Fungi</taxon>
        <taxon>Dikarya</taxon>
        <taxon>Ascomycota</taxon>
        <taxon>Pezizomycotina</taxon>
        <taxon>Sordariomycetes</taxon>
        <taxon>Xylariomycetidae</taxon>
        <taxon>Xylariales</taxon>
        <taxon>Microdochiaceae</taxon>
        <taxon>Microdochium</taxon>
    </lineage>
</organism>
<reference evidence="2" key="1">
    <citation type="submission" date="2016-02" db="EMBL/GenBank/DDBJ databases">
        <title>Draft genome sequence of Microdochium bolleyi, a fungal endophyte of beachgrass.</title>
        <authorList>
            <consortium name="DOE Joint Genome Institute"/>
            <person name="David A.S."/>
            <person name="May G."/>
            <person name="Haridas S."/>
            <person name="Lim J."/>
            <person name="Wang M."/>
            <person name="Labutti K."/>
            <person name="Lipzen A."/>
            <person name="Barry K."/>
            <person name="Grigoriev I.V."/>
        </authorList>
    </citation>
    <scope>NUCLEOTIDE SEQUENCE [LARGE SCALE GENOMIC DNA]</scope>
    <source>
        <strain evidence="2">J235TASD1</strain>
    </source>
</reference>
<proteinExistence type="predicted"/>
<evidence type="ECO:0000313" key="2">
    <source>
        <dbReference type="Proteomes" id="UP000070501"/>
    </source>
</evidence>
<keyword evidence="2" id="KW-1185">Reference proteome</keyword>
<dbReference type="InParanoid" id="A0A136IXH7"/>